<organism evidence="10 11">
    <name type="scientific">Herbiconiux gentiana</name>
    <dbReference type="NCBI Taxonomy" id="2970912"/>
    <lineage>
        <taxon>Bacteria</taxon>
        <taxon>Bacillati</taxon>
        <taxon>Actinomycetota</taxon>
        <taxon>Actinomycetes</taxon>
        <taxon>Micrococcales</taxon>
        <taxon>Microbacteriaceae</taxon>
        <taxon>Herbiconiux</taxon>
    </lineage>
</organism>
<evidence type="ECO:0000256" key="3">
    <source>
        <dbReference type="ARBA" id="ARBA00022741"/>
    </source>
</evidence>
<dbReference type="PANTHER" id="PTHR24221:SF654">
    <property type="entry name" value="ATP-BINDING CASSETTE SUB-FAMILY B MEMBER 6"/>
    <property type="match status" value="1"/>
</dbReference>
<dbReference type="InterPro" id="IPR003439">
    <property type="entry name" value="ABC_transporter-like_ATP-bd"/>
</dbReference>
<keyword evidence="11" id="KW-1185">Reference proteome</keyword>
<sequence length="584" mass="63421">MTRRSIDADRPLSSLLHELRPFRTRLVIAIAVFIVKDSPLWLLPVITAAMIDVVVDGRSATEIGWLALAGAALVLQNYPTHLAFTRLYMSSVRGMAANLRNALADRLQTLSIGFHARSSASVIQSKVVRDVENLELMFLQAGNPGLSAVFVFIGAVTMTAVTVPQFLPVFALSVPAGVGVWWAMRRRSSLRNQEFRVEMERFSSRIGEMATLLPITRAHGLEHIARDRVSEVAEGVRVQGLRLDMLNGGFGAISWVALQLLSLGCLCLAGLVAVMGWATITPGQVVLLSTYFAMLTGTVTSVLNLYPLLARGTESVKSLAEIMQEPDLEFNEGKHVVASVTGRIELRNVSVRYGDEPPAVKAIDLVISPGETVALVGRSGSGKSTLMNTVLGFVRPSSGQVLLDGRDMQELDLRTVRRDVSVVPQESVMFEGSIRDNVTYGLDSVDDSAVIQALRDANALEIVDQLPRGLDTMVGERGARLSGGQRQRLSIARALIRNPLILLLDEATSALDSESEAKVQTALDTLMQNRTTLVVAHRLSTVRRADTIVVLDRGTIVERGTHDQLVSAGCQYARLWALQTGTSP</sequence>
<evidence type="ECO:0000313" key="10">
    <source>
        <dbReference type="EMBL" id="MCS5713165.1"/>
    </source>
</evidence>
<evidence type="ECO:0000256" key="5">
    <source>
        <dbReference type="ARBA" id="ARBA00022989"/>
    </source>
</evidence>
<keyword evidence="4 10" id="KW-0067">ATP-binding</keyword>
<dbReference type="Gene3D" id="3.40.50.300">
    <property type="entry name" value="P-loop containing nucleotide triphosphate hydrolases"/>
    <property type="match status" value="1"/>
</dbReference>
<evidence type="ECO:0000313" key="11">
    <source>
        <dbReference type="Proteomes" id="UP001165580"/>
    </source>
</evidence>
<dbReference type="Gene3D" id="1.20.1560.10">
    <property type="entry name" value="ABC transporter type 1, transmembrane domain"/>
    <property type="match status" value="1"/>
</dbReference>
<keyword evidence="3" id="KW-0547">Nucleotide-binding</keyword>
<dbReference type="PROSITE" id="PS00211">
    <property type="entry name" value="ABC_TRANSPORTER_1"/>
    <property type="match status" value="1"/>
</dbReference>
<comment type="caution">
    <text evidence="10">The sequence shown here is derived from an EMBL/GenBank/DDBJ whole genome shotgun (WGS) entry which is preliminary data.</text>
</comment>
<evidence type="ECO:0000256" key="4">
    <source>
        <dbReference type="ARBA" id="ARBA00022840"/>
    </source>
</evidence>
<dbReference type="InterPro" id="IPR003593">
    <property type="entry name" value="AAA+_ATPase"/>
</dbReference>
<evidence type="ECO:0000256" key="1">
    <source>
        <dbReference type="ARBA" id="ARBA00004651"/>
    </source>
</evidence>
<keyword evidence="6 7" id="KW-0472">Membrane</keyword>
<feature type="transmembrane region" description="Helical" evidence="7">
    <location>
        <begin position="166"/>
        <end position="184"/>
    </location>
</feature>
<evidence type="ECO:0000256" key="7">
    <source>
        <dbReference type="SAM" id="Phobius"/>
    </source>
</evidence>
<reference evidence="10" key="1">
    <citation type="submission" date="2022-08" db="EMBL/GenBank/DDBJ databases">
        <authorList>
            <person name="Deng Y."/>
            <person name="Han X.-F."/>
            <person name="Zhang Y.-Q."/>
        </authorList>
    </citation>
    <scope>NUCLEOTIDE SEQUENCE</scope>
    <source>
        <strain evidence="10">CPCC 205716</strain>
    </source>
</reference>
<dbReference type="InterPro" id="IPR011527">
    <property type="entry name" value="ABC1_TM_dom"/>
</dbReference>
<dbReference type="InterPro" id="IPR036640">
    <property type="entry name" value="ABC1_TM_sf"/>
</dbReference>
<feature type="transmembrane region" description="Helical" evidence="7">
    <location>
        <begin position="136"/>
        <end position="160"/>
    </location>
</feature>
<protein>
    <submittedName>
        <fullName evidence="10">ABC transporter ATP-binding protein/permease</fullName>
    </submittedName>
</protein>
<dbReference type="PANTHER" id="PTHR24221">
    <property type="entry name" value="ATP-BINDING CASSETTE SUB-FAMILY B"/>
    <property type="match status" value="1"/>
</dbReference>
<feature type="transmembrane region" description="Helical" evidence="7">
    <location>
        <begin position="26"/>
        <end position="51"/>
    </location>
</feature>
<dbReference type="SUPFAM" id="SSF52540">
    <property type="entry name" value="P-loop containing nucleoside triphosphate hydrolases"/>
    <property type="match status" value="1"/>
</dbReference>
<proteinExistence type="predicted"/>
<dbReference type="Pfam" id="PF00664">
    <property type="entry name" value="ABC_membrane"/>
    <property type="match status" value="1"/>
</dbReference>
<dbReference type="SMART" id="SM00382">
    <property type="entry name" value="AAA"/>
    <property type="match status" value="1"/>
</dbReference>
<dbReference type="EMBL" id="JANTEZ010000001">
    <property type="protein sequence ID" value="MCS5713165.1"/>
    <property type="molecule type" value="Genomic_DNA"/>
</dbReference>
<dbReference type="RefSeq" id="WP_259484715.1">
    <property type="nucleotide sequence ID" value="NZ_JANTEZ010000001.1"/>
</dbReference>
<evidence type="ECO:0000259" key="8">
    <source>
        <dbReference type="PROSITE" id="PS50893"/>
    </source>
</evidence>
<feature type="domain" description="ABC transmembrane type-1" evidence="9">
    <location>
        <begin position="42"/>
        <end position="311"/>
    </location>
</feature>
<dbReference type="InterPro" id="IPR027417">
    <property type="entry name" value="P-loop_NTPase"/>
</dbReference>
<name>A0ABT2GAH3_9MICO</name>
<keyword evidence="5 7" id="KW-1133">Transmembrane helix</keyword>
<dbReference type="InterPro" id="IPR039421">
    <property type="entry name" value="Type_1_exporter"/>
</dbReference>
<dbReference type="PROSITE" id="PS50929">
    <property type="entry name" value="ABC_TM1F"/>
    <property type="match status" value="1"/>
</dbReference>
<dbReference type="GO" id="GO:0005524">
    <property type="term" value="F:ATP binding"/>
    <property type="evidence" value="ECO:0007669"/>
    <property type="project" value="UniProtKB-KW"/>
</dbReference>
<accession>A0ABT2GAH3</accession>
<feature type="transmembrane region" description="Helical" evidence="7">
    <location>
        <begin position="252"/>
        <end position="280"/>
    </location>
</feature>
<evidence type="ECO:0000259" key="9">
    <source>
        <dbReference type="PROSITE" id="PS50929"/>
    </source>
</evidence>
<evidence type="ECO:0000256" key="6">
    <source>
        <dbReference type="ARBA" id="ARBA00023136"/>
    </source>
</evidence>
<evidence type="ECO:0000256" key="2">
    <source>
        <dbReference type="ARBA" id="ARBA00022692"/>
    </source>
</evidence>
<feature type="domain" description="ABC transporter" evidence="8">
    <location>
        <begin position="344"/>
        <end position="578"/>
    </location>
</feature>
<dbReference type="Pfam" id="PF00005">
    <property type="entry name" value="ABC_tran"/>
    <property type="match status" value="1"/>
</dbReference>
<dbReference type="PROSITE" id="PS50893">
    <property type="entry name" value="ABC_TRANSPORTER_2"/>
    <property type="match status" value="1"/>
</dbReference>
<dbReference type="InterPro" id="IPR017871">
    <property type="entry name" value="ABC_transporter-like_CS"/>
</dbReference>
<gene>
    <name evidence="10" type="ORF">NVV95_01225</name>
</gene>
<feature type="transmembrane region" description="Helical" evidence="7">
    <location>
        <begin position="286"/>
        <end position="309"/>
    </location>
</feature>
<comment type="subcellular location">
    <subcellularLocation>
        <location evidence="1">Cell membrane</location>
        <topology evidence="1">Multi-pass membrane protein</topology>
    </subcellularLocation>
</comment>
<keyword evidence="2 7" id="KW-0812">Transmembrane</keyword>
<dbReference type="SUPFAM" id="SSF90123">
    <property type="entry name" value="ABC transporter transmembrane region"/>
    <property type="match status" value="1"/>
</dbReference>
<feature type="transmembrane region" description="Helical" evidence="7">
    <location>
        <begin position="63"/>
        <end position="84"/>
    </location>
</feature>
<dbReference type="Proteomes" id="UP001165580">
    <property type="component" value="Unassembled WGS sequence"/>
</dbReference>